<dbReference type="InterPro" id="IPR056423">
    <property type="entry name" value="BACK_BPM_SPOP"/>
</dbReference>
<dbReference type="InterPro" id="IPR011333">
    <property type="entry name" value="SKP1/BTB/POZ_sf"/>
</dbReference>
<dbReference type="Pfam" id="PF22486">
    <property type="entry name" value="MATH_2"/>
    <property type="match status" value="1"/>
</dbReference>
<comment type="pathway">
    <text evidence="1">Protein modification; protein ubiquitination.</text>
</comment>
<dbReference type="Gene3D" id="1.25.40.420">
    <property type="match status" value="1"/>
</dbReference>
<feature type="domain" description="MATH" evidence="4">
    <location>
        <begin position="12"/>
        <end position="168"/>
    </location>
</feature>
<dbReference type="PROSITE" id="PS50097">
    <property type="entry name" value="BTB"/>
    <property type="match status" value="1"/>
</dbReference>
<dbReference type="PANTHER" id="PTHR26379:SF483">
    <property type="entry name" value="OS11G0619800 PROTEIN"/>
    <property type="match status" value="1"/>
</dbReference>
<sequence length="373" mass="41957">MSESSIVTEGVSGSHVLTIDGYSQTKGLGTGNFITSSRFIVGGHPWRVRYYPEGDKESSNDCISIFLVPDVTSAVAEVKARYNIILLDYDTGKPEPDFTTVNQSQITTFTCNKYNFLFLNYPLGRGFTRFIERKALEQRTSFLWRWWMQGKPQPTYIRNDSFRIRCDITVLKEFTTKDASLMRSDDVIVPPSDIDHHLGRLLSSGEGADVAFDVAGETFAAHRCILAARSPVFMAELFGAMKEKTATYIRVEDMEAGVFKALLHFIYNDSLPDIEEGEMAFMVQHLLVAADRYSLDRMKLVCEKQLCRCIDTGTVATTLALADQHNCHGLKESCFRFLRTRGNMKAAMATDGFEHLTRSCPPLVRELLAKVST</sequence>
<dbReference type="SUPFAM" id="SSF54695">
    <property type="entry name" value="POZ domain"/>
    <property type="match status" value="1"/>
</dbReference>
<gene>
    <name evidence="5" type="primary">gb13410</name>
    <name evidence="5" type="ORF">PR202_gb13410</name>
</gene>
<dbReference type="EMBL" id="BQKI01000078">
    <property type="protein sequence ID" value="GJN25565.1"/>
    <property type="molecule type" value="Genomic_DNA"/>
</dbReference>
<dbReference type="InterPro" id="IPR002083">
    <property type="entry name" value="MATH/TRAF_dom"/>
</dbReference>
<comment type="caution">
    <text evidence="5">The sequence shown here is derived from an EMBL/GenBank/DDBJ whole genome shotgun (WGS) entry which is preliminary data.</text>
</comment>
<accession>A0AAV5ESC7</accession>
<dbReference type="Gene3D" id="3.30.710.10">
    <property type="entry name" value="Potassium Channel Kv1.1, Chain A"/>
    <property type="match status" value="1"/>
</dbReference>
<evidence type="ECO:0000256" key="1">
    <source>
        <dbReference type="ARBA" id="ARBA00004906"/>
    </source>
</evidence>
<evidence type="ECO:0000259" key="4">
    <source>
        <dbReference type="PROSITE" id="PS50144"/>
    </source>
</evidence>
<dbReference type="GO" id="GO:0016567">
    <property type="term" value="P:protein ubiquitination"/>
    <property type="evidence" value="ECO:0007669"/>
    <property type="project" value="InterPro"/>
</dbReference>
<dbReference type="CDD" id="cd00121">
    <property type="entry name" value="MATH"/>
    <property type="match status" value="1"/>
</dbReference>
<dbReference type="AlphaFoldDB" id="A0AAV5ESC7"/>
<proteinExistence type="inferred from homology"/>
<dbReference type="Pfam" id="PF24570">
    <property type="entry name" value="BACK_BPM_SPOP"/>
    <property type="match status" value="1"/>
</dbReference>
<keyword evidence="6" id="KW-1185">Reference proteome</keyword>
<reference evidence="5" key="2">
    <citation type="submission" date="2021-12" db="EMBL/GenBank/DDBJ databases">
        <title>Resequencing data analysis of finger millet.</title>
        <authorList>
            <person name="Hatakeyama M."/>
            <person name="Aluri S."/>
            <person name="Balachadran M.T."/>
            <person name="Sivarajan S.R."/>
            <person name="Poveda L."/>
            <person name="Shimizu-Inatsugi R."/>
            <person name="Schlapbach R."/>
            <person name="Sreeman S.M."/>
            <person name="Shimizu K.K."/>
        </authorList>
    </citation>
    <scope>NUCLEOTIDE SEQUENCE</scope>
</reference>
<dbReference type="Gene3D" id="2.60.210.10">
    <property type="entry name" value="Apoptosis, Tumor Necrosis Factor Receptor Associated Protein 2, Chain A"/>
    <property type="match status" value="1"/>
</dbReference>
<dbReference type="InterPro" id="IPR045005">
    <property type="entry name" value="BPM1-6"/>
</dbReference>
<dbReference type="InterPro" id="IPR008974">
    <property type="entry name" value="TRAF-like"/>
</dbReference>
<dbReference type="CDD" id="cd18280">
    <property type="entry name" value="BTB_POZ_BPM_plant"/>
    <property type="match status" value="1"/>
</dbReference>
<dbReference type="Proteomes" id="UP001054889">
    <property type="component" value="Unassembled WGS sequence"/>
</dbReference>
<dbReference type="PROSITE" id="PS50144">
    <property type="entry name" value="MATH"/>
    <property type="match status" value="1"/>
</dbReference>
<feature type="domain" description="BTB" evidence="3">
    <location>
        <begin position="208"/>
        <end position="275"/>
    </location>
</feature>
<evidence type="ECO:0000313" key="5">
    <source>
        <dbReference type="EMBL" id="GJN25565.1"/>
    </source>
</evidence>
<dbReference type="Pfam" id="PF00651">
    <property type="entry name" value="BTB"/>
    <property type="match status" value="1"/>
</dbReference>
<dbReference type="PANTHER" id="PTHR26379">
    <property type="entry name" value="BTB/POZ AND MATH DOMAIN-CONTAINING PROTEIN 1"/>
    <property type="match status" value="1"/>
</dbReference>
<dbReference type="SUPFAM" id="SSF49599">
    <property type="entry name" value="TRAF domain-like"/>
    <property type="match status" value="1"/>
</dbReference>
<evidence type="ECO:0000259" key="3">
    <source>
        <dbReference type="PROSITE" id="PS50097"/>
    </source>
</evidence>
<organism evidence="5 6">
    <name type="scientific">Eleusine coracana subsp. coracana</name>
    <dbReference type="NCBI Taxonomy" id="191504"/>
    <lineage>
        <taxon>Eukaryota</taxon>
        <taxon>Viridiplantae</taxon>
        <taxon>Streptophyta</taxon>
        <taxon>Embryophyta</taxon>
        <taxon>Tracheophyta</taxon>
        <taxon>Spermatophyta</taxon>
        <taxon>Magnoliopsida</taxon>
        <taxon>Liliopsida</taxon>
        <taxon>Poales</taxon>
        <taxon>Poaceae</taxon>
        <taxon>PACMAD clade</taxon>
        <taxon>Chloridoideae</taxon>
        <taxon>Cynodonteae</taxon>
        <taxon>Eleusininae</taxon>
        <taxon>Eleusine</taxon>
    </lineage>
</organism>
<dbReference type="InterPro" id="IPR000210">
    <property type="entry name" value="BTB/POZ_dom"/>
</dbReference>
<evidence type="ECO:0000313" key="6">
    <source>
        <dbReference type="Proteomes" id="UP001054889"/>
    </source>
</evidence>
<dbReference type="SMART" id="SM00061">
    <property type="entry name" value="MATH"/>
    <property type="match status" value="1"/>
</dbReference>
<reference evidence="5" key="1">
    <citation type="journal article" date="2018" name="DNA Res.">
        <title>Multiple hybrid de novo genome assembly of finger millet, an orphan allotetraploid crop.</title>
        <authorList>
            <person name="Hatakeyama M."/>
            <person name="Aluri S."/>
            <person name="Balachadran M.T."/>
            <person name="Sivarajan S.R."/>
            <person name="Patrignani A."/>
            <person name="Gruter S."/>
            <person name="Poveda L."/>
            <person name="Shimizu-Inatsugi R."/>
            <person name="Baeten J."/>
            <person name="Francoijs K.J."/>
            <person name="Nataraja K.N."/>
            <person name="Reddy Y.A.N."/>
            <person name="Phadnis S."/>
            <person name="Ravikumar R.L."/>
            <person name="Schlapbach R."/>
            <person name="Sreeman S.M."/>
            <person name="Shimizu K.K."/>
        </authorList>
    </citation>
    <scope>NUCLEOTIDE SEQUENCE</scope>
</reference>
<name>A0AAV5ESC7_ELECO</name>
<evidence type="ECO:0000256" key="2">
    <source>
        <dbReference type="ARBA" id="ARBA00010846"/>
    </source>
</evidence>
<dbReference type="SMART" id="SM00225">
    <property type="entry name" value="BTB"/>
    <property type="match status" value="1"/>
</dbReference>
<comment type="similarity">
    <text evidence="2">Belongs to the Tdpoz family.</text>
</comment>
<protein>
    <submittedName>
        <fullName evidence="5">Uncharacterized protein</fullName>
    </submittedName>
</protein>